<dbReference type="InterPro" id="IPR020471">
    <property type="entry name" value="AKR"/>
</dbReference>
<protein>
    <submittedName>
        <fullName evidence="2">Aldo/keto reductase</fullName>
    </submittedName>
</protein>
<dbReference type="EMBL" id="QEHR01000002">
    <property type="protein sequence ID" value="PVW16261.1"/>
    <property type="molecule type" value="Genomic_DNA"/>
</dbReference>
<dbReference type="RefSeq" id="WP_116693279.1">
    <property type="nucleotide sequence ID" value="NZ_QEHR01000002.1"/>
</dbReference>
<name>A0A2U0I574_9FLAO</name>
<dbReference type="InterPro" id="IPR023210">
    <property type="entry name" value="NADP_OxRdtase_dom"/>
</dbReference>
<feature type="domain" description="NADP-dependent oxidoreductase" evidence="1">
    <location>
        <begin position="12"/>
        <end position="316"/>
    </location>
</feature>
<dbReference type="GO" id="GO:0016491">
    <property type="term" value="F:oxidoreductase activity"/>
    <property type="evidence" value="ECO:0007669"/>
    <property type="project" value="InterPro"/>
</dbReference>
<dbReference type="Pfam" id="PF00248">
    <property type="entry name" value="Aldo_ket_red"/>
    <property type="match status" value="1"/>
</dbReference>
<proteinExistence type="predicted"/>
<dbReference type="OrthoDB" id="9773828at2"/>
<sequence>MEKPALQKEHQLGLGGVAIGTAFENITDDQAARLLEKAWELGIRYYDTSPWYGLTKSERRFGAFLSQKPNEDYVFSTKIGRLFHKVNPDQVPPTMWKNPMNFDYTHDYSADATKRSIEESLERTGLDRIDIVYVHDLSEDQVGDRYPYHMEIAKKGAFKVLSDYRSQGIIKAWGMGVNKIKPILDCMEAADPDICLSATQYSILEHEEAVDRLLPAVRKNGVKLVSGAGYNSGFIAGRNRYNYKQHIPKGMKEKRDRIATIAQDYGIDSITAALHFVLAADEFAAIIPGASKTEQIKDNVRAWKTDIPNDFWAALKKEGLIYKKAQTPTGD</sequence>
<dbReference type="SUPFAM" id="SSF51430">
    <property type="entry name" value="NAD(P)-linked oxidoreductase"/>
    <property type="match status" value="1"/>
</dbReference>
<accession>A0A2U0I574</accession>
<dbReference type="InterPro" id="IPR036812">
    <property type="entry name" value="NAD(P)_OxRdtase_dom_sf"/>
</dbReference>
<reference evidence="2 3" key="1">
    <citation type="submission" date="2018-04" db="EMBL/GenBank/DDBJ databases">
        <title>Marixanthomonas spongiae HN-E44 sp. nov., isolated from a marine sponge.</title>
        <authorList>
            <person name="Luo L."/>
            <person name="Zhuang L."/>
        </authorList>
    </citation>
    <scope>NUCLEOTIDE SEQUENCE [LARGE SCALE GENOMIC DNA]</scope>
    <source>
        <strain evidence="2 3">HN-E44</strain>
    </source>
</reference>
<dbReference type="Proteomes" id="UP000245962">
    <property type="component" value="Unassembled WGS sequence"/>
</dbReference>
<dbReference type="PANTHER" id="PTHR42686">
    <property type="entry name" value="GH17980P-RELATED"/>
    <property type="match status" value="1"/>
</dbReference>
<dbReference type="CDD" id="cd19152">
    <property type="entry name" value="AKR_AKR15A"/>
    <property type="match status" value="1"/>
</dbReference>
<evidence type="ECO:0000259" key="1">
    <source>
        <dbReference type="Pfam" id="PF00248"/>
    </source>
</evidence>
<comment type="caution">
    <text evidence="2">The sequence shown here is derived from an EMBL/GenBank/DDBJ whole genome shotgun (WGS) entry which is preliminary data.</text>
</comment>
<dbReference type="PANTHER" id="PTHR42686:SF1">
    <property type="entry name" value="GH17980P-RELATED"/>
    <property type="match status" value="1"/>
</dbReference>
<dbReference type="GO" id="GO:0005829">
    <property type="term" value="C:cytosol"/>
    <property type="evidence" value="ECO:0007669"/>
    <property type="project" value="TreeGrafter"/>
</dbReference>
<dbReference type="Gene3D" id="3.20.20.100">
    <property type="entry name" value="NADP-dependent oxidoreductase domain"/>
    <property type="match status" value="1"/>
</dbReference>
<evidence type="ECO:0000313" key="3">
    <source>
        <dbReference type="Proteomes" id="UP000245962"/>
    </source>
</evidence>
<evidence type="ECO:0000313" key="2">
    <source>
        <dbReference type="EMBL" id="PVW16261.1"/>
    </source>
</evidence>
<dbReference type="AlphaFoldDB" id="A0A2U0I574"/>
<organism evidence="2 3">
    <name type="scientific">Marixanthomonas spongiae</name>
    <dbReference type="NCBI Taxonomy" id="2174845"/>
    <lineage>
        <taxon>Bacteria</taxon>
        <taxon>Pseudomonadati</taxon>
        <taxon>Bacteroidota</taxon>
        <taxon>Flavobacteriia</taxon>
        <taxon>Flavobacteriales</taxon>
        <taxon>Flavobacteriaceae</taxon>
        <taxon>Marixanthomonas</taxon>
    </lineage>
</organism>
<keyword evidence="3" id="KW-1185">Reference proteome</keyword>
<gene>
    <name evidence="2" type="ORF">DDV96_03040</name>
</gene>